<dbReference type="PROSITE" id="PS50244">
    <property type="entry name" value="S5A_REDUCTASE"/>
    <property type="match status" value="1"/>
</dbReference>
<dbReference type="Proteomes" id="UP000628079">
    <property type="component" value="Unassembled WGS sequence"/>
</dbReference>
<organism evidence="2 3">
    <name type="scientific">Knoellia flava</name>
    <dbReference type="NCBI Taxonomy" id="913969"/>
    <lineage>
        <taxon>Bacteria</taxon>
        <taxon>Bacillati</taxon>
        <taxon>Actinomycetota</taxon>
        <taxon>Actinomycetes</taxon>
        <taxon>Micrococcales</taxon>
        <taxon>Intrasporangiaceae</taxon>
        <taxon>Knoellia</taxon>
    </lineage>
</organism>
<proteinExistence type="predicted"/>
<evidence type="ECO:0000313" key="3">
    <source>
        <dbReference type="Proteomes" id="UP000628079"/>
    </source>
</evidence>
<dbReference type="Gene3D" id="1.20.120.1630">
    <property type="match status" value="1"/>
</dbReference>
<accession>A0A8H9KRD6</accession>
<reference evidence="2" key="1">
    <citation type="journal article" date="2014" name="Int. J. Syst. Evol. Microbiol.">
        <title>Complete genome sequence of Corynebacterium casei LMG S-19264T (=DSM 44701T), isolated from a smear-ripened cheese.</title>
        <authorList>
            <consortium name="US DOE Joint Genome Institute (JGI-PGF)"/>
            <person name="Walter F."/>
            <person name="Albersmeier A."/>
            <person name="Kalinowski J."/>
            <person name="Ruckert C."/>
        </authorList>
    </citation>
    <scope>NUCLEOTIDE SEQUENCE</scope>
    <source>
        <strain evidence="2">CGMCC 1.10749</strain>
    </source>
</reference>
<dbReference type="AlphaFoldDB" id="A0A8H9KRD6"/>
<dbReference type="InterPro" id="IPR010721">
    <property type="entry name" value="UstE-like"/>
</dbReference>
<feature type="transmembrane region" description="Helical" evidence="1">
    <location>
        <begin position="136"/>
        <end position="156"/>
    </location>
</feature>
<evidence type="ECO:0008006" key="4">
    <source>
        <dbReference type="Google" id="ProtNLM"/>
    </source>
</evidence>
<evidence type="ECO:0000256" key="1">
    <source>
        <dbReference type="SAM" id="Phobius"/>
    </source>
</evidence>
<keyword evidence="1" id="KW-0812">Transmembrane</keyword>
<reference evidence="2" key="2">
    <citation type="submission" date="2020-09" db="EMBL/GenBank/DDBJ databases">
        <authorList>
            <person name="Sun Q."/>
            <person name="Zhou Y."/>
        </authorList>
    </citation>
    <scope>NUCLEOTIDE SEQUENCE</scope>
    <source>
        <strain evidence="2">CGMCC 1.10749</strain>
    </source>
</reference>
<gene>
    <name evidence="2" type="ORF">GCM10011314_20330</name>
</gene>
<dbReference type="RefSeq" id="WP_035945400.1">
    <property type="nucleotide sequence ID" value="NZ_BMEA01000002.1"/>
</dbReference>
<dbReference type="GO" id="GO:0016020">
    <property type="term" value="C:membrane"/>
    <property type="evidence" value="ECO:0007669"/>
    <property type="project" value="TreeGrafter"/>
</dbReference>
<keyword evidence="1" id="KW-0472">Membrane</keyword>
<evidence type="ECO:0000313" key="2">
    <source>
        <dbReference type="EMBL" id="GGB80654.1"/>
    </source>
</evidence>
<dbReference type="PANTHER" id="PTHR32251:SF17">
    <property type="entry name" value="STEROID 5-ALPHA REDUCTASE C-TERMINAL DOMAIN-CONTAINING PROTEIN"/>
    <property type="match status" value="1"/>
</dbReference>
<feature type="transmembrane region" description="Helical" evidence="1">
    <location>
        <begin position="188"/>
        <end position="206"/>
    </location>
</feature>
<dbReference type="Pfam" id="PF06966">
    <property type="entry name" value="DUF1295"/>
    <property type="match status" value="1"/>
</dbReference>
<dbReference type="PANTHER" id="PTHR32251">
    <property type="entry name" value="3-OXO-5-ALPHA-STEROID 4-DEHYDROGENASE"/>
    <property type="match status" value="1"/>
</dbReference>
<protein>
    <recommendedName>
        <fullName evidence="4">Steroid 5-alpha reductase C-terminal domain-containing protein</fullName>
    </recommendedName>
</protein>
<sequence length="262" mass="28776">MGRFLVVTLLSLATSAVVMTVTALVARRLGKVSVVDIAWGLVFVAIAWVCTLVGAGPRPLLLAVLVTVWGVRLAWHIRRRALGAGEDPRYEKLLSAAPPEKRFSYAVRRVFLVQGLAAYLVSMPLQVAAAADSKPLGWVAALGLVVFVVGVGFEAIGDLQLARFKADPSNKGRIMDRGLWAWTRHPNYFGDSAVWWGLWVIAAEVWPGVLTVFSPAIMTYFLAFATGARLLESEMAKRPGYAEYMQRTSMFFPLPPRRSRAT</sequence>
<keyword evidence="1" id="KW-1133">Transmembrane helix</keyword>
<comment type="caution">
    <text evidence="2">The sequence shown here is derived from an EMBL/GenBank/DDBJ whole genome shotgun (WGS) entry which is preliminary data.</text>
</comment>
<name>A0A8H9KRD6_9MICO</name>
<feature type="transmembrane region" description="Helical" evidence="1">
    <location>
        <begin position="110"/>
        <end position="130"/>
    </location>
</feature>
<dbReference type="EMBL" id="BMEA01000002">
    <property type="protein sequence ID" value="GGB80654.1"/>
    <property type="molecule type" value="Genomic_DNA"/>
</dbReference>
<feature type="transmembrane region" description="Helical" evidence="1">
    <location>
        <begin position="39"/>
        <end position="71"/>
    </location>
</feature>